<dbReference type="InterPro" id="IPR041681">
    <property type="entry name" value="PH_9"/>
</dbReference>
<comment type="caution">
    <text evidence="3">The sequence shown here is derived from an EMBL/GenBank/DDBJ whole genome shotgun (WGS) entry which is preliminary data.</text>
</comment>
<feature type="region of interest" description="Disordered" evidence="1">
    <location>
        <begin position="77"/>
        <end position="104"/>
    </location>
</feature>
<feature type="region of interest" description="Disordered" evidence="1">
    <location>
        <begin position="380"/>
        <end position="414"/>
    </location>
</feature>
<evidence type="ECO:0000313" key="3">
    <source>
        <dbReference type="EMBL" id="CAG2058104.1"/>
    </source>
</evidence>
<dbReference type="InterPro" id="IPR001605">
    <property type="entry name" value="PH_dom-spectrin-type"/>
</dbReference>
<gene>
    <name evidence="3" type="ORF">TPAB3V08_LOCUS5078</name>
</gene>
<proteinExistence type="predicted"/>
<dbReference type="PANTHER" id="PTHR37283">
    <property type="entry name" value="PH DOMAIN-CONTAINING PROTEIN YHR131C"/>
    <property type="match status" value="1"/>
</dbReference>
<dbReference type="Gene3D" id="2.30.29.30">
    <property type="entry name" value="Pleckstrin-homology domain (PH domain)/Phosphotyrosine-binding domain (PTB)"/>
    <property type="match status" value="1"/>
</dbReference>
<dbReference type="EMBL" id="CAJPIN010006624">
    <property type="protein sequence ID" value="CAG2058104.1"/>
    <property type="molecule type" value="Genomic_DNA"/>
</dbReference>
<dbReference type="PRINTS" id="PR00683">
    <property type="entry name" value="SPECTRINPH"/>
</dbReference>
<dbReference type="InterPro" id="IPR001849">
    <property type="entry name" value="PH_domain"/>
</dbReference>
<dbReference type="SMART" id="SM00233">
    <property type="entry name" value="PH"/>
    <property type="match status" value="1"/>
</dbReference>
<dbReference type="PANTHER" id="PTHR37283:SF1">
    <property type="entry name" value="PH DOMAIN-CONTAINING PROTEIN YHR131C"/>
    <property type="match status" value="1"/>
</dbReference>
<feature type="domain" description="PH" evidence="2">
    <location>
        <begin position="268"/>
        <end position="380"/>
    </location>
</feature>
<dbReference type="Pfam" id="PF15410">
    <property type="entry name" value="PH_9"/>
    <property type="match status" value="1"/>
</dbReference>
<dbReference type="InterPro" id="IPR011993">
    <property type="entry name" value="PH-like_dom_sf"/>
</dbReference>
<evidence type="ECO:0000259" key="2">
    <source>
        <dbReference type="PROSITE" id="PS50003"/>
    </source>
</evidence>
<accession>A0ABN7NY99</accession>
<dbReference type="PROSITE" id="PS50003">
    <property type="entry name" value="PH_DOMAIN"/>
    <property type="match status" value="1"/>
</dbReference>
<keyword evidence="4" id="KW-1185">Reference proteome</keyword>
<organism evidence="3 4">
    <name type="scientific">Timema podura</name>
    <name type="common">Walking stick</name>
    <dbReference type="NCBI Taxonomy" id="61482"/>
    <lineage>
        <taxon>Eukaryota</taxon>
        <taxon>Metazoa</taxon>
        <taxon>Ecdysozoa</taxon>
        <taxon>Arthropoda</taxon>
        <taxon>Hexapoda</taxon>
        <taxon>Insecta</taxon>
        <taxon>Pterygota</taxon>
        <taxon>Neoptera</taxon>
        <taxon>Polyneoptera</taxon>
        <taxon>Phasmatodea</taxon>
        <taxon>Timematodea</taxon>
        <taxon>Timematoidea</taxon>
        <taxon>Timematidae</taxon>
        <taxon>Timema</taxon>
    </lineage>
</organism>
<feature type="compositionally biased region" description="Basic residues" evidence="1">
    <location>
        <begin position="205"/>
        <end position="220"/>
    </location>
</feature>
<evidence type="ECO:0000256" key="1">
    <source>
        <dbReference type="SAM" id="MobiDB-lite"/>
    </source>
</evidence>
<name>A0ABN7NY99_TIMPD</name>
<feature type="region of interest" description="Disordered" evidence="1">
    <location>
        <begin position="170"/>
        <end position="243"/>
    </location>
</feature>
<dbReference type="Proteomes" id="UP001153148">
    <property type="component" value="Unassembled WGS sequence"/>
</dbReference>
<protein>
    <recommendedName>
        <fullName evidence="2">PH domain-containing protein</fullName>
    </recommendedName>
</protein>
<dbReference type="SUPFAM" id="SSF50729">
    <property type="entry name" value="PH domain-like"/>
    <property type="match status" value="1"/>
</dbReference>
<dbReference type="CDD" id="cd10571">
    <property type="entry name" value="PH_beta_spectrin"/>
    <property type="match status" value="1"/>
</dbReference>
<sequence length="414" mass="46842">MVLAKLVSALIQVNQLYQLLAPEVCSMLHDVDKSGFVCPLPNPSRSFSQTFHQDISERRAANLPRMRMYLPRRPYGKILSGNGRPHDSARRSVRPLYRPRSNHRDYPSSQLTIFSTWQLVRTTGTIRAAAHNTNCLRVVVQKHCLLDNVDIREDQNTVSITVTLRSVEGYRNRPVPGGGSYNYFIPKRGVRESPSPSSTLERKKDRSRSKSPFRSFRWKKSGGAPKSPGSRSAGTAHSDDEDTGNVHANACYDIMNSCLEGQSPGGDEDQFEGSLIRKHEWESTTKKATNRSWDKIYVVLRNNLLMFYKDQKSYKAAPEAYYKNESPVDLRGGSTQVATDYTKKRHVFRIKLANGAEFLFQAKDDEEMAQWTSRVAVQCDLEGSGGPSRSQTLPASGDRKDEPKRRSFFTLKKK</sequence>
<reference evidence="3" key="1">
    <citation type="submission" date="2021-03" db="EMBL/GenBank/DDBJ databases">
        <authorList>
            <person name="Tran Van P."/>
        </authorList>
    </citation>
    <scope>NUCLEOTIDE SEQUENCE</scope>
</reference>
<evidence type="ECO:0000313" key="4">
    <source>
        <dbReference type="Proteomes" id="UP001153148"/>
    </source>
</evidence>